<comment type="caution">
    <text evidence="7">The sequence shown here is derived from an EMBL/GenBank/DDBJ whole genome shotgun (WGS) entry which is preliminary data.</text>
</comment>
<dbReference type="PANTHER" id="PTHR46374:SF1">
    <property type="entry name" value="START DOMAIN-CONTAINING PROTEIN"/>
    <property type="match status" value="1"/>
</dbReference>
<evidence type="ECO:0000256" key="4">
    <source>
        <dbReference type="ARBA" id="ARBA00024750"/>
    </source>
</evidence>
<keyword evidence="3" id="KW-0446">Lipid-binding</keyword>
<feature type="signal peptide" evidence="5">
    <location>
        <begin position="1"/>
        <end position="18"/>
    </location>
</feature>
<evidence type="ECO:0000259" key="6">
    <source>
        <dbReference type="PROSITE" id="PS50848"/>
    </source>
</evidence>
<organism evidence="7 8">
    <name type="scientific">Bursaphelenchus okinawaensis</name>
    <dbReference type="NCBI Taxonomy" id="465554"/>
    <lineage>
        <taxon>Eukaryota</taxon>
        <taxon>Metazoa</taxon>
        <taxon>Ecdysozoa</taxon>
        <taxon>Nematoda</taxon>
        <taxon>Chromadorea</taxon>
        <taxon>Rhabditida</taxon>
        <taxon>Tylenchina</taxon>
        <taxon>Tylenchomorpha</taxon>
        <taxon>Aphelenchoidea</taxon>
        <taxon>Aphelenchoididae</taxon>
        <taxon>Bursaphelenchus</taxon>
    </lineage>
</organism>
<dbReference type="InterPro" id="IPR002913">
    <property type="entry name" value="START_lipid-bd_dom"/>
</dbReference>
<feature type="chain" id="PRO_5035681900" description="START domain-containing protein" evidence="5">
    <location>
        <begin position="19"/>
        <end position="232"/>
    </location>
</feature>
<evidence type="ECO:0000313" key="7">
    <source>
        <dbReference type="EMBL" id="CAD5223777.1"/>
    </source>
</evidence>
<keyword evidence="1" id="KW-0813">Transport</keyword>
<evidence type="ECO:0000256" key="5">
    <source>
        <dbReference type="SAM" id="SignalP"/>
    </source>
</evidence>
<feature type="domain" description="START" evidence="6">
    <location>
        <begin position="94"/>
        <end position="232"/>
    </location>
</feature>
<dbReference type="GO" id="GO:0006869">
    <property type="term" value="P:lipid transport"/>
    <property type="evidence" value="ECO:0007669"/>
    <property type="project" value="UniProtKB-KW"/>
</dbReference>
<proteinExistence type="predicted"/>
<dbReference type="PANTHER" id="PTHR46374">
    <property type="entry name" value="PROTEIN CBG07384"/>
    <property type="match status" value="1"/>
</dbReference>
<dbReference type="CDD" id="cd00177">
    <property type="entry name" value="START"/>
    <property type="match status" value="1"/>
</dbReference>
<dbReference type="Pfam" id="PF01852">
    <property type="entry name" value="START"/>
    <property type="match status" value="1"/>
</dbReference>
<keyword evidence="2" id="KW-0445">Lipid transport</keyword>
<dbReference type="EMBL" id="CAJFDH010000005">
    <property type="protein sequence ID" value="CAD5223777.1"/>
    <property type="molecule type" value="Genomic_DNA"/>
</dbReference>
<evidence type="ECO:0000313" key="8">
    <source>
        <dbReference type="Proteomes" id="UP000614601"/>
    </source>
</evidence>
<dbReference type="Proteomes" id="UP000783686">
    <property type="component" value="Unassembled WGS sequence"/>
</dbReference>
<dbReference type="InterPro" id="IPR023393">
    <property type="entry name" value="START-like_dom_sf"/>
</dbReference>
<keyword evidence="5" id="KW-0732">Signal</keyword>
<dbReference type="Proteomes" id="UP000614601">
    <property type="component" value="Unassembled WGS sequence"/>
</dbReference>
<gene>
    <name evidence="7" type="ORF">BOKJ2_LOCUS10547</name>
</gene>
<keyword evidence="8" id="KW-1185">Reference proteome</keyword>
<evidence type="ECO:0000256" key="2">
    <source>
        <dbReference type="ARBA" id="ARBA00023055"/>
    </source>
</evidence>
<comment type="function">
    <text evidence="4">May be involved in the intracellular transport of sterols or other lipids. May bind cholesterol or other sterols.</text>
</comment>
<dbReference type="SUPFAM" id="SSF55961">
    <property type="entry name" value="Bet v1-like"/>
    <property type="match status" value="1"/>
</dbReference>
<protein>
    <recommendedName>
        <fullName evidence="6">START domain-containing protein</fullName>
    </recommendedName>
</protein>
<dbReference type="GO" id="GO:0008289">
    <property type="term" value="F:lipid binding"/>
    <property type="evidence" value="ECO:0007669"/>
    <property type="project" value="UniProtKB-KW"/>
</dbReference>
<dbReference type="Gene3D" id="3.30.530.20">
    <property type="match status" value="1"/>
</dbReference>
<dbReference type="PROSITE" id="PS50848">
    <property type="entry name" value="START"/>
    <property type="match status" value="1"/>
</dbReference>
<dbReference type="EMBL" id="CAJFCW020000005">
    <property type="protein sequence ID" value="CAG9118762.1"/>
    <property type="molecule type" value="Genomic_DNA"/>
</dbReference>
<dbReference type="AlphaFoldDB" id="A0A811L6N7"/>
<sequence>MWKNIVVFGLATALCAHADFPTKEENIALAEQAFKELTELISSEWTNLDTEEGDLKIYEKESPFPDLKENVLYAKTKLKCKVAKAHALMKPYGEYRAKWDGMFDFNKVVQNLTDKIHIYHEAIHGKLFLSARDAVVVCKEVISDTKVIFACHNTTSADVPESDDYVRTSKRINGFQLEADEKNPDVTQLKVVVGVDLNLSVGFFNSIAAKFKPTSIEKFVENLNGAIDEYDI</sequence>
<dbReference type="InterPro" id="IPR043556">
    <property type="entry name" value="StARD5/6"/>
</dbReference>
<reference evidence="7" key="1">
    <citation type="submission" date="2020-09" db="EMBL/GenBank/DDBJ databases">
        <authorList>
            <person name="Kikuchi T."/>
        </authorList>
    </citation>
    <scope>NUCLEOTIDE SEQUENCE</scope>
    <source>
        <strain evidence="7">SH1</strain>
    </source>
</reference>
<name>A0A811L6N7_9BILA</name>
<evidence type="ECO:0000256" key="1">
    <source>
        <dbReference type="ARBA" id="ARBA00022448"/>
    </source>
</evidence>
<evidence type="ECO:0000256" key="3">
    <source>
        <dbReference type="ARBA" id="ARBA00023121"/>
    </source>
</evidence>
<accession>A0A811L6N7</accession>